<comment type="similarity">
    <text evidence="1">Belongs to the eukaryotic ribosomal protein eL43 family.</text>
</comment>
<evidence type="ECO:0000256" key="3">
    <source>
        <dbReference type="ARBA" id="ARBA00022980"/>
    </source>
</evidence>
<comment type="caution">
    <text evidence="6">The sequence shown here is derived from an EMBL/GenBank/DDBJ whole genome shotgun (WGS) entry which is preliminary data.</text>
</comment>
<dbReference type="GO" id="GO:0006412">
    <property type="term" value="P:translation"/>
    <property type="evidence" value="ECO:0007669"/>
    <property type="project" value="InterPro"/>
</dbReference>
<dbReference type="InterPro" id="IPR002674">
    <property type="entry name" value="Ribosomal_eL43"/>
</dbReference>
<proteinExistence type="inferred from homology"/>
<dbReference type="OrthoDB" id="372011at2157"/>
<evidence type="ECO:0000256" key="2">
    <source>
        <dbReference type="ARBA" id="ARBA00022884"/>
    </source>
</evidence>
<dbReference type="EMBL" id="RCOS01000113">
    <property type="protein sequence ID" value="RSN73643.1"/>
    <property type="molecule type" value="Genomic_DNA"/>
</dbReference>
<keyword evidence="2" id="KW-0694">RNA-binding</keyword>
<dbReference type="InterPro" id="IPR050522">
    <property type="entry name" value="Ribosomal_protein_eL43"/>
</dbReference>
<dbReference type="Proteomes" id="UP000316217">
    <property type="component" value="Unassembled WGS sequence"/>
</dbReference>
<dbReference type="PANTHER" id="PTHR48129:SF1">
    <property type="entry name" value="LARGE RIBOSOMAL SUBUNIT PROTEIN EL43"/>
    <property type="match status" value="1"/>
</dbReference>
<evidence type="ECO:0000256" key="1">
    <source>
        <dbReference type="ARBA" id="ARBA00008672"/>
    </source>
</evidence>
<accession>A0A429GIC1</accession>
<dbReference type="Pfam" id="PF01780">
    <property type="entry name" value="Ribosomal_L37ae"/>
    <property type="match status" value="1"/>
</dbReference>
<dbReference type="Proteomes" id="UP000277582">
    <property type="component" value="Unassembled WGS sequence"/>
</dbReference>
<reference evidence="6 8" key="1">
    <citation type="submission" date="2018-10" db="EMBL/GenBank/DDBJ databases">
        <title>Co-occurring genomic capacity for anaerobic methane metabolism and dissimilatory sulfite reduction discovered in the Korarchaeota.</title>
        <authorList>
            <person name="Mckay L.J."/>
            <person name="Dlakic M."/>
            <person name="Fields M.W."/>
            <person name="Delmont T.O."/>
            <person name="Eren A.M."/>
            <person name="Jay Z.J."/>
            <person name="Klingelsmith K.B."/>
            <person name="Rusch D.B."/>
            <person name="Inskeep W.P."/>
        </authorList>
    </citation>
    <scope>NUCLEOTIDE SEQUENCE [LARGE SCALE GENOMIC DNA]</scope>
    <source>
        <strain evidence="6 8">MDKW</strain>
    </source>
</reference>
<sequence>MKSKAVYKCPNCGALAVKRVFVGVWRCRKCGFEFTGGAWEPETSIATHAESALQQ</sequence>
<protein>
    <recommendedName>
        <fullName evidence="5">50S ribosomal protein L37Ae</fullName>
    </recommendedName>
</protein>
<dbReference type="EMBL" id="RXII01000121">
    <property type="protein sequence ID" value="RZN58222.1"/>
    <property type="molecule type" value="Genomic_DNA"/>
</dbReference>
<evidence type="ECO:0000313" key="7">
    <source>
        <dbReference type="EMBL" id="RZN58222.1"/>
    </source>
</evidence>
<evidence type="ECO:0000313" key="6">
    <source>
        <dbReference type="EMBL" id="RSN73643.1"/>
    </source>
</evidence>
<dbReference type="GO" id="GO:0003735">
    <property type="term" value="F:structural constituent of ribosome"/>
    <property type="evidence" value="ECO:0007669"/>
    <property type="project" value="InterPro"/>
</dbReference>
<evidence type="ECO:0000313" key="8">
    <source>
        <dbReference type="Proteomes" id="UP000277582"/>
    </source>
</evidence>
<dbReference type="Gene3D" id="2.20.25.30">
    <property type="match status" value="1"/>
</dbReference>
<keyword evidence="3" id="KW-0689">Ribosomal protein</keyword>
<gene>
    <name evidence="6" type="ORF">D6D85_09925</name>
    <name evidence="7" type="ORF">EF810_07985</name>
</gene>
<dbReference type="AlphaFoldDB" id="A0A429GIC1"/>
<dbReference type="GO" id="GO:1990904">
    <property type="term" value="C:ribonucleoprotein complex"/>
    <property type="evidence" value="ECO:0007669"/>
    <property type="project" value="UniProtKB-KW"/>
</dbReference>
<evidence type="ECO:0000313" key="9">
    <source>
        <dbReference type="Proteomes" id="UP000316217"/>
    </source>
</evidence>
<name>A0A429GIC1_9CREN</name>
<keyword evidence="8" id="KW-1185">Reference proteome</keyword>
<evidence type="ECO:0000256" key="5">
    <source>
        <dbReference type="ARBA" id="ARBA00035383"/>
    </source>
</evidence>
<dbReference type="GO" id="GO:0005840">
    <property type="term" value="C:ribosome"/>
    <property type="evidence" value="ECO:0007669"/>
    <property type="project" value="UniProtKB-KW"/>
</dbReference>
<organism evidence="6 8">
    <name type="scientific">Candidatus Methanodesulfokora washburnensis</name>
    <dbReference type="NCBI Taxonomy" id="2478471"/>
    <lineage>
        <taxon>Archaea</taxon>
        <taxon>Thermoproteota</taxon>
        <taxon>Candidatus Korarchaeia</taxon>
        <taxon>Candidatus Korarchaeia incertae sedis</taxon>
        <taxon>Candidatus Methanodesulfokora</taxon>
    </lineage>
</organism>
<evidence type="ECO:0000256" key="4">
    <source>
        <dbReference type="ARBA" id="ARBA00023274"/>
    </source>
</evidence>
<reference evidence="7 9" key="2">
    <citation type="journal article" date="2019" name="Nat. Microbiol.">
        <title>Wide diversity of methane and short-chain alkane metabolisms in uncultured archaea.</title>
        <authorList>
            <person name="Borrel G."/>
            <person name="Adam P.S."/>
            <person name="McKay L.J."/>
            <person name="Chen L.X."/>
            <person name="Sierra-Garcia I.N."/>
            <person name="Sieber C.M."/>
            <person name="Letourneur Q."/>
            <person name="Ghozlane A."/>
            <person name="Andersen G.L."/>
            <person name="Li W.J."/>
            <person name="Hallam S.J."/>
            <person name="Muyzer G."/>
            <person name="de Oliveira V.M."/>
            <person name="Inskeep W.P."/>
            <person name="Banfield J.F."/>
            <person name="Gribaldo S."/>
        </authorList>
    </citation>
    <scope>NUCLEOTIDE SEQUENCE [LARGE SCALE GENOMIC DNA]</scope>
    <source>
        <strain evidence="7">NM4</strain>
    </source>
</reference>
<dbReference type="GO" id="GO:0003723">
    <property type="term" value="F:RNA binding"/>
    <property type="evidence" value="ECO:0007669"/>
    <property type="project" value="UniProtKB-KW"/>
</dbReference>
<dbReference type="SUPFAM" id="SSF57829">
    <property type="entry name" value="Zn-binding ribosomal proteins"/>
    <property type="match status" value="1"/>
</dbReference>
<dbReference type="PANTHER" id="PTHR48129">
    <property type="entry name" value="60S RIBOSOMAL PROTEIN L37A"/>
    <property type="match status" value="1"/>
</dbReference>
<dbReference type="InterPro" id="IPR011331">
    <property type="entry name" value="Ribosomal_eL37/eL43"/>
</dbReference>
<dbReference type="InterPro" id="IPR011332">
    <property type="entry name" value="Ribosomal_zn-bd"/>
</dbReference>
<keyword evidence="4" id="KW-0687">Ribonucleoprotein</keyword>